<sequence length="267" mass="29566">MPVDMAIRICLASSPPLRSFLSNHDCQYVPAAARPSCRWLRPCLSSGCCDSVSMETSTSAPRKNSRKSVAFADSQGLALTTVYVFTEDDPLAELQSHLTELEGATEALDLGVKDSVELGSGLVLDFTPPAADYLDLRNRLKAQQDVWCRYLNNVYGCPDIDTFTFSVPLPPDLVPSSRVEFCIRYQTKDQVHWDNNLGNNYRLAMADPTGRLDQASGRSPGQDVPRDGGRQKTDKMDFDPFGSPRTSSGIFPEWQSWGRVETGGPYW</sequence>
<evidence type="ECO:0000256" key="1">
    <source>
        <dbReference type="SAM" id="MobiDB-lite"/>
    </source>
</evidence>
<dbReference type="InterPro" id="IPR038175">
    <property type="entry name" value="CBM21_dom_sf"/>
</dbReference>
<name>A0A096MA00_POEFO</name>
<feature type="domain" description="CBM21" evidence="2">
    <location>
        <begin position="69"/>
        <end position="204"/>
    </location>
</feature>
<evidence type="ECO:0000313" key="3">
    <source>
        <dbReference type="Ensembl" id="ENSPFOP00000028241.1"/>
    </source>
</evidence>
<dbReference type="InterPro" id="IPR050782">
    <property type="entry name" value="PP1_regulatory_subunit_3"/>
</dbReference>
<dbReference type="GO" id="GO:2001069">
    <property type="term" value="F:glycogen binding"/>
    <property type="evidence" value="ECO:0007669"/>
    <property type="project" value="TreeGrafter"/>
</dbReference>
<dbReference type="Proteomes" id="UP000028760">
    <property type="component" value="Unassembled WGS sequence"/>
</dbReference>
<dbReference type="PROSITE" id="PS51159">
    <property type="entry name" value="CBM21"/>
    <property type="match status" value="1"/>
</dbReference>
<keyword evidence="4" id="KW-1185">Reference proteome</keyword>
<dbReference type="Gene3D" id="2.60.40.2440">
    <property type="entry name" value="Carbohydrate binding type-21 domain"/>
    <property type="match status" value="1"/>
</dbReference>
<feature type="region of interest" description="Disordered" evidence="1">
    <location>
        <begin position="210"/>
        <end position="267"/>
    </location>
</feature>
<protein>
    <submittedName>
        <fullName evidence="3">Protein phosphatase 1 regulatory subunit 3C-B-like</fullName>
    </submittedName>
</protein>
<organism evidence="3 4">
    <name type="scientific">Poecilia formosa</name>
    <name type="common">Amazon molly</name>
    <name type="synonym">Limia formosa</name>
    <dbReference type="NCBI Taxonomy" id="48698"/>
    <lineage>
        <taxon>Eukaryota</taxon>
        <taxon>Metazoa</taxon>
        <taxon>Chordata</taxon>
        <taxon>Craniata</taxon>
        <taxon>Vertebrata</taxon>
        <taxon>Euteleostomi</taxon>
        <taxon>Actinopterygii</taxon>
        <taxon>Neopterygii</taxon>
        <taxon>Teleostei</taxon>
        <taxon>Neoteleostei</taxon>
        <taxon>Acanthomorphata</taxon>
        <taxon>Ovalentaria</taxon>
        <taxon>Atherinomorphae</taxon>
        <taxon>Cyprinodontiformes</taxon>
        <taxon>Poeciliidae</taxon>
        <taxon>Poeciliinae</taxon>
        <taxon>Poecilia</taxon>
    </lineage>
</organism>
<dbReference type="AlphaFoldDB" id="A0A096MA00"/>
<proteinExistence type="predicted"/>
<dbReference type="PANTHER" id="PTHR12307:SF15">
    <property type="entry name" value="PROTEIN PHOSPHATASE 1 REGULATORY SUBUNIT 3C"/>
    <property type="match status" value="1"/>
</dbReference>
<feature type="compositionally biased region" description="Basic and acidic residues" evidence="1">
    <location>
        <begin position="224"/>
        <end position="238"/>
    </location>
</feature>
<dbReference type="GO" id="GO:0000164">
    <property type="term" value="C:protein phosphatase type 1 complex"/>
    <property type="evidence" value="ECO:0007669"/>
    <property type="project" value="TreeGrafter"/>
</dbReference>
<dbReference type="PANTHER" id="PTHR12307">
    <property type="entry name" value="PROTEIN PHOSPHATASE 1 REGULATORY SUBUNIT"/>
    <property type="match status" value="1"/>
</dbReference>
<reference evidence="3" key="2">
    <citation type="submission" date="2025-08" db="UniProtKB">
        <authorList>
            <consortium name="Ensembl"/>
        </authorList>
    </citation>
    <scope>IDENTIFICATION</scope>
</reference>
<dbReference type="InterPro" id="IPR005036">
    <property type="entry name" value="CBM21_dom"/>
</dbReference>
<dbReference type="Ensembl" id="ENSPFOT00000024731.1">
    <property type="protein sequence ID" value="ENSPFOP00000028241.1"/>
    <property type="gene ID" value="ENSPFOG00000003179.2"/>
</dbReference>
<reference evidence="4" key="1">
    <citation type="submission" date="2013-10" db="EMBL/GenBank/DDBJ databases">
        <authorList>
            <person name="Schartl M."/>
            <person name="Warren W."/>
        </authorList>
    </citation>
    <scope>NUCLEOTIDE SEQUENCE [LARGE SCALE GENOMIC DNA]</scope>
    <source>
        <strain evidence="4">female</strain>
    </source>
</reference>
<dbReference type="Pfam" id="PF03370">
    <property type="entry name" value="CBM_21"/>
    <property type="match status" value="1"/>
</dbReference>
<dbReference type="GeneTree" id="ENSGT00940000155648"/>
<dbReference type="GO" id="GO:0008157">
    <property type="term" value="F:protein phosphatase 1 binding"/>
    <property type="evidence" value="ECO:0007669"/>
    <property type="project" value="TreeGrafter"/>
</dbReference>
<accession>A0A096MA00</accession>
<evidence type="ECO:0000313" key="4">
    <source>
        <dbReference type="Proteomes" id="UP000028760"/>
    </source>
</evidence>
<reference evidence="3" key="3">
    <citation type="submission" date="2025-09" db="UniProtKB">
        <authorList>
            <consortium name="Ensembl"/>
        </authorList>
    </citation>
    <scope>IDENTIFICATION</scope>
</reference>
<evidence type="ECO:0000259" key="2">
    <source>
        <dbReference type="PROSITE" id="PS51159"/>
    </source>
</evidence>
<dbReference type="EMBL" id="AYCK01019697">
    <property type="status" value="NOT_ANNOTATED_CDS"/>
    <property type="molecule type" value="Genomic_DNA"/>
</dbReference>
<dbReference type="GO" id="GO:0005979">
    <property type="term" value="P:regulation of glycogen biosynthetic process"/>
    <property type="evidence" value="ECO:0007669"/>
    <property type="project" value="TreeGrafter"/>
</dbReference>